<dbReference type="Pfam" id="PF02481">
    <property type="entry name" value="DNA_processg_A"/>
    <property type="match status" value="1"/>
</dbReference>
<dbReference type="SUPFAM" id="SSF102405">
    <property type="entry name" value="MCP/YpsA-like"/>
    <property type="match status" value="1"/>
</dbReference>
<dbReference type="PANTHER" id="PTHR43022">
    <property type="entry name" value="PROTEIN SMF"/>
    <property type="match status" value="1"/>
</dbReference>
<feature type="domain" description="DprA winged helix" evidence="3">
    <location>
        <begin position="311"/>
        <end position="361"/>
    </location>
</feature>
<dbReference type="EMBL" id="JBBMFJ010000045">
    <property type="protein sequence ID" value="MEQ2564457.1"/>
    <property type="molecule type" value="Genomic_DNA"/>
</dbReference>
<organism evidence="4 5">
    <name type="scientific">Ventrimonas faecis</name>
    <dbReference type="NCBI Taxonomy" id="3133170"/>
    <lineage>
        <taxon>Bacteria</taxon>
        <taxon>Bacillati</taxon>
        <taxon>Bacillota</taxon>
        <taxon>Clostridia</taxon>
        <taxon>Lachnospirales</taxon>
        <taxon>Lachnospiraceae</taxon>
        <taxon>Ventrimonas</taxon>
    </lineage>
</organism>
<comment type="caution">
    <text evidence="4">The sequence shown here is derived from an EMBL/GenBank/DDBJ whole genome shotgun (WGS) entry which is preliminary data.</text>
</comment>
<dbReference type="InterPro" id="IPR057666">
    <property type="entry name" value="DrpA_SLOG"/>
</dbReference>
<sequence length="370" mass="40689">MEPMTEREQERRILFCLNQIQPLGAVSIRSLGEYFGGYSNLFNIEETALRESGILREAQLQALCEGKKNQAQYLELYEKLAERGIRFVTPLDTEYPERLLHIHAYPMGLYVRGKLPAPQLPAVAVVGARGCSEYGSQLAETFSELLAKEQVQIISGLALGIDGAAHRGALKAGGDTYGVLGCGVNICYPSAHYKLYGQMLARGGVISEFPLDAGPLPMHFPMRNRIISGLSDAILVVEAKEKSGSLITAELGLDQGKEIFAVPGRVTDHLSGGCNRLIQQGAHMAISPNDILEYLGVKCDKRLIIHEKNINALAKPEKMVYACLDFKAKHLEEISDQCGMSISECMGILLELELQGYVFRAANHYYGKKI</sequence>
<protein>
    <submittedName>
        <fullName evidence="4">DNA-processing protein DprA</fullName>
    </submittedName>
</protein>
<dbReference type="Gene3D" id="3.40.50.450">
    <property type="match status" value="1"/>
</dbReference>
<keyword evidence="5" id="KW-1185">Reference proteome</keyword>
<evidence type="ECO:0000256" key="1">
    <source>
        <dbReference type="ARBA" id="ARBA00006525"/>
    </source>
</evidence>
<name>A0ABV1HQ66_9FIRM</name>
<evidence type="ECO:0000313" key="5">
    <source>
        <dbReference type="Proteomes" id="UP001437460"/>
    </source>
</evidence>
<dbReference type="InterPro" id="IPR036388">
    <property type="entry name" value="WH-like_DNA-bd_sf"/>
</dbReference>
<comment type="similarity">
    <text evidence="1">Belongs to the DprA/Smf family.</text>
</comment>
<evidence type="ECO:0000313" key="4">
    <source>
        <dbReference type="EMBL" id="MEQ2564457.1"/>
    </source>
</evidence>
<gene>
    <name evidence="4" type="primary">dprA</name>
    <name evidence="4" type="ORF">WMO41_15020</name>
</gene>
<dbReference type="InterPro" id="IPR041614">
    <property type="entry name" value="DprA_WH"/>
</dbReference>
<dbReference type="Proteomes" id="UP001437460">
    <property type="component" value="Unassembled WGS sequence"/>
</dbReference>
<feature type="domain" description="Smf/DprA SLOG" evidence="2">
    <location>
        <begin position="87"/>
        <end position="295"/>
    </location>
</feature>
<dbReference type="Gene3D" id="1.10.10.10">
    <property type="entry name" value="Winged helix-like DNA-binding domain superfamily/Winged helix DNA-binding domain"/>
    <property type="match status" value="1"/>
</dbReference>
<accession>A0ABV1HQ66</accession>
<dbReference type="RefSeq" id="WP_349230450.1">
    <property type="nucleotide sequence ID" value="NZ_JBBMFJ010000045.1"/>
</dbReference>
<dbReference type="NCBIfam" id="TIGR00732">
    <property type="entry name" value="dprA"/>
    <property type="match status" value="1"/>
</dbReference>
<dbReference type="PANTHER" id="PTHR43022:SF1">
    <property type="entry name" value="PROTEIN SMF"/>
    <property type="match status" value="1"/>
</dbReference>
<evidence type="ECO:0000259" key="3">
    <source>
        <dbReference type="Pfam" id="PF17782"/>
    </source>
</evidence>
<proteinExistence type="inferred from homology"/>
<evidence type="ECO:0000259" key="2">
    <source>
        <dbReference type="Pfam" id="PF02481"/>
    </source>
</evidence>
<reference evidence="4 5" key="1">
    <citation type="submission" date="2024-03" db="EMBL/GenBank/DDBJ databases">
        <title>Human intestinal bacterial collection.</title>
        <authorList>
            <person name="Pauvert C."/>
            <person name="Hitch T.C.A."/>
            <person name="Clavel T."/>
        </authorList>
    </citation>
    <scope>NUCLEOTIDE SEQUENCE [LARGE SCALE GENOMIC DNA]</scope>
    <source>
        <strain evidence="4 5">CLA-AP-H27</strain>
    </source>
</reference>
<dbReference type="InterPro" id="IPR003488">
    <property type="entry name" value="DprA"/>
</dbReference>
<dbReference type="Pfam" id="PF17782">
    <property type="entry name" value="WHD_DprA"/>
    <property type="match status" value="1"/>
</dbReference>